<evidence type="ECO:0000259" key="2">
    <source>
        <dbReference type="PROSITE" id="PS51834"/>
    </source>
</evidence>
<proteinExistence type="predicted"/>
<dbReference type="PANTHER" id="PTHR31441:SF2">
    <property type="entry name" value="FOLLICULIN"/>
    <property type="match status" value="1"/>
</dbReference>
<dbReference type="InterPro" id="IPR037521">
    <property type="entry name" value="FLCN/SMCR8_DENN"/>
</dbReference>
<dbReference type="Pfam" id="PF11704">
    <property type="entry name" value="Folliculin"/>
    <property type="match status" value="1"/>
</dbReference>
<dbReference type="EMBL" id="KV749330">
    <property type="protein sequence ID" value="OCL09947.1"/>
    <property type="molecule type" value="Genomic_DNA"/>
</dbReference>
<feature type="domain" description="UDENN FLCN/SMCR8-type" evidence="2">
    <location>
        <begin position="200"/>
        <end position="440"/>
    </location>
</feature>
<dbReference type="GO" id="GO:1904263">
    <property type="term" value="P:positive regulation of TORC1 signaling"/>
    <property type="evidence" value="ECO:0007669"/>
    <property type="project" value="TreeGrafter"/>
</dbReference>
<feature type="region of interest" description="Disordered" evidence="1">
    <location>
        <begin position="59"/>
        <end position="89"/>
    </location>
</feature>
<name>A0A8E2JUT2_9PEZI</name>
<dbReference type="PANTHER" id="PTHR31441">
    <property type="entry name" value="FOLLICULIN FAMILY MEMBER"/>
    <property type="match status" value="1"/>
</dbReference>
<feature type="compositionally biased region" description="Low complexity" evidence="1">
    <location>
        <begin position="334"/>
        <end position="355"/>
    </location>
</feature>
<protein>
    <recommendedName>
        <fullName evidence="2">UDENN FLCN/SMCR8-type domain-containing protein</fullName>
    </recommendedName>
</protein>
<dbReference type="Proteomes" id="UP000250140">
    <property type="component" value="Unassembled WGS sequence"/>
</dbReference>
<dbReference type="InterPro" id="IPR037520">
    <property type="entry name" value="Folliculin/SMCR8_longin"/>
</dbReference>
<dbReference type="PROSITE" id="PS51834">
    <property type="entry name" value="DENN_FLCN_SMCR8"/>
    <property type="match status" value="1"/>
</dbReference>
<organism evidence="3 4">
    <name type="scientific">Glonium stellatum</name>
    <dbReference type="NCBI Taxonomy" id="574774"/>
    <lineage>
        <taxon>Eukaryota</taxon>
        <taxon>Fungi</taxon>
        <taxon>Dikarya</taxon>
        <taxon>Ascomycota</taxon>
        <taxon>Pezizomycotina</taxon>
        <taxon>Dothideomycetes</taxon>
        <taxon>Pleosporomycetidae</taxon>
        <taxon>Gloniales</taxon>
        <taxon>Gloniaceae</taxon>
        <taxon>Glonium</taxon>
    </lineage>
</organism>
<dbReference type="GO" id="GO:0005096">
    <property type="term" value="F:GTPase activator activity"/>
    <property type="evidence" value="ECO:0007669"/>
    <property type="project" value="InterPro"/>
</dbReference>
<dbReference type="GO" id="GO:0005829">
    <property type="term" value="C:cytosol"/>
    <property type="evidence" value="ECO:0007669"/>
    <property type="project" value="TreeGrafter"/>
</dbReference>
<reference evidence="3 4" key="1">
    <citation type="journal article" date="2016" name="Nat. Commun.">
        <title>Ectomycorrhizal ecology is imprinted in the genome of the dominant symbiotic fungus Cenococcum geophilum.</title>
        <authorList>
            <consortium name="DOE Joint Genome Institute"/>
            <person name="Peter M."/>
            <person name="Kohler A."/>
            <person name="Ohm R.A."/>
            <person name="Kuo A."/>
            <person name="Krutzmann J."/>
            <person name="Morin E."/>
            <person name="Arend M."/>
            <person name="Barry K.W."/>
            <person name="Binder M."/>
            <person name="Choi C."/>
            <person name="Clum A."/>
            <person name="Copeland A."/>
            <person name="Grisel N."/>
            <person name="Haridas S."/>
            <person name="Kipfer T."/>
            <person name="LaButti K."/>
            <person name="Lindquist E."/>
            <person name="Lipzen A."/>
            <person name="Maire R."/>
            <person name="Meier B."/>
            <person name="Mihaltcheva S."/>
            <person name="Molinier V."/>
            <person name="Murat C."/>
            <person name="Poggeler S."/>
            <person name="Quandt C.A."/>
            <person name="Sperisen C."/>
            <person name="Tritt A."/>
            <person name="Tisserant E."/>
            <person name="Crous P.W."/>
            <person name="Henrissat B."/>
            <person name="Nehls U."/>
            <person name="Egli S."/>
            <person name="Spatafora J.W."/>
            <person name="Grigoriev I.V."/>
            <person name="Martin F.M."/>
        </authorList>
    </citation>
    <scope>NUCLEOTIDE SEQUENCE [LARGE SCALE GENOMIC DNA]</scope>
    <source>
        <strain evidence="3 4">CBS 207.34</strain>
    </source>
</reference>
<feature type="region of interest" description="Disordered" evidence="1">
    <location>
        <begin position="126"/>
        <end position="207"/>
    </location>
</feature>
<accession>A0A8E2JUT2</accession>
<evidence type="ECO:0000313" key="3">
    <source>
        <dbReference type="EMBL" id="OCL09947.1"/>
    </source>
</evidence>
<dbReference type="OrthoDB" id="5599713at2759"/>
<dbReference type="InterPro" id="IPR021713">
    <property type="entry name" value="Folliculin"/>
</dbReference>
<feature type="compositionally biased region" description="Low complexity" evidence="1">
    <location>
        <begin position="182"/>
        <end position="202"/>
    </location>
</feature>
<feature type="compositionally biased region" description="Polar residues" evidence="1">
    <location>
        <begin position="368"/>
        <end position="380"/>
    </location>
</feature>
<gene>
    <name evidence="3" type="ORF">AOQ84DRAFT_362828</name>
</gene>
<evidence type="ECO:0000256" key="1">
    <source>
        <dbReference type="SAM" id="MobiDB-lite"/>
    </source>
</evidence>
<dbReference type="AlphaFoldDB" id="A0A8E2JUT2"/>
<feature type="region of interest" description="Disordered" evidence="1">
    <location>
        <begin position="326"/>
        <end position="380"/>
    </location>
</feature>
<keyword evidence="4" id="KW-1185">Reference proteome</keyword>
<evidence type="ECO:0000313" key="4">
    <source>
        <dbReference type="Proteomes" id="UP000250140"/>
    </source>
</evidence>
<sequence>MDFIISLAHFCEIHGPTSILCTQITPNPCATCHHPCVTPPSDEPPRSAFSYNGLYDPPSVRLSDRLPQLSSPFETPPTSPRSPSSSHNPYFPSYSNETDFCRRFSGSFDTDNDACENCSFRVPKKVSERLPNGAPGSPSKDGRGRNGSPVLRTSQAILARGTAVQHDECSSSPDSSDEEQSKSSTTTSDSMSSLPGSTPSSPMYMSRNTHTHTLTYLTTRQPTSPSQFSLLRRSCIRTLSCEMLPCGKPSGPLYFGDPVAGYTIAYIFRLQDPRARGQKRTYALLALGGRDSWRVSKAMVKVTEVFETIANQIVAMADNVLARESAPSTYNPNTSLSRPSTATPTTPPLSTSASSMPVFPSPQKEKCMSSTASSPGTRNITPVSSFLSAKKVDPDGYPRVSREVMRAKGLAEIVGKENIFVELHVRFCMLLSTLIKDLGT</sequence>